<dbReference type="AlphaFoldDB" id="A0A372GET3"/>
<dbReference type="RefSeq" id="WP_117400570.1">
    <property type="nucleotide sequence ID" value="NZ_QVNQ01000005.1"/>
</dbReference>
<dbReference type="PRINTS" id="PR00455">
    <property type="entry name" value="HTHTETR"/>
</dbReference>
<dbReference type="InterPro" id="IPR009057">
    <property type="entry name" value="Homeodomain-like_sf"/>
</dbReference>
<keyword evidence="1" id="KW-0805">Transcription regulation</keyword>
<dbReference type="Pfam" id="PF21597">
    <property type="entry name" value="TetR_C_43"/>
    <property type="match status" value="1"/>
</dbReference>
<dbReference type="InterPro" id="IPR049445">
    <property type="entry name" value="TetR_SbtR-like_C"/>
</dbReference>
<dbReference type="PANTHER" id="PTHR30055">
    <property type="entry name" value="HTH-TYPE TRANSCRIPTIONAL REGULATOR RUTR"/>
    <property type="match status" value="1"/>
</dbReference>
<evidence type="ECO:0000256" key="4">
    <source>
        <dbReference type="PROSITE-ProRule" id="PRU00335"/>
    </source>
</evidence>
<dbReference type="EMBL" id="QVNQ01000005">
    <property type="protein sequence ID" value="RFS83886.1"/>
    <property type="molecule type" value="Genomic_DNA"/>
</dbReference>
<keyword evidence="3" id="KW-0804">Transcription</keyword>
<proteinExistence type="predicted"/>
<dbReference type="Proteomes" id="UP000262882">
    <property type="component" value="Unassembled WGS sequence"/>
</dbReference>
<dbReference type="PANTHER" id="PTHR30055:SF234">
    <property type="entry name" value="HTH-TYPE TRANSCRIPTIONAL REGULATOR BETI"/>
    <property type="match status" value="1"/>
</dbReference>
<dbReference type="OrthoDB" id="3295174at2"/>
<evidence type="ECO:0000256" key="3">
    <source>
        <dbReference type="ARBA" id="ARBA00023163"/>
    </source>
</evidence>
<accession>A0A372GET3</accession>
<evidence type="ECO:0000256" key="1">
    <source>
        <dbReference type="ARBA" id="ARBA00023015"/>
    </source>
</evidence>
<evidence type="ECO:0000259" key="6">
    <source>
        <dbReference type="PROSITE" id="PS50977"/>
    </source>
</evidence>
<feature type="compositionally biased region" description="Low complexity" evidence="5">
    <location>
        <begin position="214"/>
        <end position="226"/>
    </location>
</feature>
<name>A0A372GET3_9ACTN</name>
<evidence type="ECO:0000313" key="8">
    <source>
        <dbReference type="Proteomes" id="UP000262882"/>
    </source>
</evidence>
<reference evidence="7 8" key="1">
    <citation type="submission" date="2018-08" db="EMBL/GenBank/DDBJ databases">
        <title>Actinomadura spongicola sp. nov., isolated from marine sponge Leucetta chagosensis.</title>
        <authorList>
            <person name="Li L."/>
            <person name="Lin H.W."/>
        </authorList>
    </citation>
    <scope>NUCLEOTIDE SEQUENCE [LARGE SCALE GENOMIC DNA]</scope>
    <source>
        <strain evidence="7 8">LHW52907</strain>
    </source>
</reference>
<dbReference type="InterPro" id="IPR001647">
    <property type="entry name" value="HTH_TetR"/>
</dbReference>
<dbReference type="Pfam" id="PF00440">
    <property type="entry name" value="TetR_N"/>
    <property type="match status" value="1"/>
</dbReference>
<dbReference type="SUPFAM" id="SSF46689">
    <property type="entry name" value="Homeodomain-like"/>
    <property type="match status" value="1"/>
</dbReference>
<dbReference type="PROSITE" id="PS50977">
    <property type="entry name" value="HTH_TETR_2"/>
    <property type="match status" value="1"/>
</dbReference>
<dbReference type="GO" id="GO:0000976">
    <property type="term" value="F:transcription cis-regulatory region binding"/>
    <property type="evidence" value="ECO:0007669"/>
    <property type="project" value="TreeGrafter"/>
</dbReference>
<dbReference type="GO" id="GO:0003700">
    <property type="term" value="F:DNA-binding transcription factor activity"/>
    <property type="evidence" value="ECO:0007669"/>
    <property type="project" value="TreeGrafter"/>
</dbReference>
<evidence type="ECO:0000313" key="7">
    <source>
        <dbReference type="EMBL" id="RFS83886.1"/>
    </source>
</evidence>
<gene>
    <name evidence="7" type="ORF">D0T12_16885</name>
</gene>
<dbReference type="InterPro" id="IPR036271">
    <property type="entry name" value="Tet_transcr_reg_TetR-rel_C_sf"/>
</dbReference>
<comment type="caution">
    <text evidence="7">The sequence shown here is derived from an EMBL/GenBank/DDBJ whole genome shotgun (WGS) entry which is preliminary data.</text>
</comment>
<protein>
    <submittedName>
        <fullName evidence="7">TetR/AcrR family transcriptional regulator</fullName>
    </submittedName>
</protein>
<keyword evidence="2 4" id="KW-0238">DNA-binding</keyword>
<keyword evidence="8" id="KW-1185">Reference proteome</keyword>
<evidence type="ECO:0000256" key="5">
    <source>
        <dbReference type="SAM" id="MobiDB-lite"/>
    </source>
</evidence>
<dbReference type="InterPro" id="IPR050109">
    <property type="entry name" value="HTH-type_TetR-like_transc_reg"/>
</dbReference>
<evidence type="ECO:0000256" key="2">
    <source>
        <dbReference type="ARBA" id="ARBA00023125"/>
    </source>
</evidence>
<dbReference type="Gene3D" id="1.10.357.10">
    <property type="entry name" value="Tetracycline Repressor, domain 2"/>
    <property type="match status" value="1"/>
</dbReference>
<organism evidence="7 8">
    <name type="scientific">Actinomadura spongiicola</name>
    <dbReference type="NCBI Taxonomy" id="2303421"/>
    <lineage>
        <taxon>Bacteria</taxon>
        <taxon>Bacillati</taxon>
        <taxon>Actinomycetota</taxon>
        <taxon>Actinomycetes</taxon>
        <taxon>Streptosporangiales</taxon>
        <taxon>Thermomonosporaceae</taxon>
        <taxon>Actinomadura</taxon>
    </lineage>
</organism>
<feature type="compositionally biased region" description="Gly residues" evidence="5">
    <location>
        <begin position="227"/>
        <end position="236"/>
    </location>
</feature>
<dbReference type="SUPFAM" id="SSF48498">
    <property type="entry name" value="Tetracyclin repressor-like, C-terminal domain"/>
    <property type="match status" value="1"/>
</dbReference>
<feature type="DNA-binding region" description="H-T-H motif" evidence="4">
    <location>
        <begin position="30"/>
        <end position="49"/>
    </location>
</feature>
<feature type="region of interest" description="Disordered" evidence="5">
    <location>
        <begin position="182"/>
        <end position="236"/>
    </location>
</feature>
<sequence>MARRADAARNAGLLLAAARELFDEHGPEVALDEVARRAGVGNATLYRHFPTRGDLLVAVYADEVDALCARGAALLDAPVAVEALFGWLDGFVVHVATKRDLALAGTAGAAGRRTALFGRWHEAMRVTAGRLLERARGEGGVRAEVSVEDLLALASAVAVAGHGPDHARDLLALMRHGLTDPCEPHHGGSHHGGPNHAVSGHAVSGHDGADRGTSASGRDGSSQSGSAQGGSGGGGA</sequence>
<feature type="domain" description="HTH tetR-type" evidence="6">
    <location>
        <begin position="8"/>
        <end position="67"/>
    </location>
</feature>